<reference evidence="2" key="1">
    <citation type="journal article" date="2020" name="Stud. Mycol.">
        <title>101 Dothideomycetes genomes: a test case for predicting lifestyles and emergence of pathogens.</title>
        <authorList>
            <person name="Haridas S."/>
            <person name="Albert R."/>
            <person name="Binder M."/>
            <person name="Bloem J."/>
            <person name="Labutti K."/>
            <person name="Salamov A."/>
            <person name="Andreopoulos B."/>
            <person name="Baker S."/>
            <person name="Barry K."/>
            <person name="Bills G."/>
            <person name="Bluhm B."/>
            <person name="Cannon C."/>
            <person name="Castanera R."/>
            <person name="Culley D."/>
            <person name="Daum C."/>
            <person name="Ezra D."/>
            <person name="Gonzalez J."/>
            <person name="Henrissat B."/>
            <person name="Kuo A."/>
            <person name="Liang C."/>
            <person name="Lipzen A."/>
            <person name="Lutzoni F."/>
            <person name="Magnuson J."/>
            <person name="Mondo S."/>
            <person name="Nolan M."/>
            <person name="Ohm R."/>
            <person name="Pangilinan J."/>
            <person name="Park H.-J."/>
            <person name="Ramirez L."/>
            <person name="Alfaro M."/>
            <person name="Sun H."/>
            <person name="Tritt A."/>
            <person name="Yoshinaga Y."/>
            <person name="Zwiers L.-H."/>
            <person name="Turgeon B."/>
            <person name="Goodwin S."/>
            <person name="Spatafora J."/>
            <person name="Crous P."/>
            <person name="Grigoriev I."/>
        </authorList>
    </citation>
    <scope>NUCLEOTIDE SEQUENCE</scope>
    <source>
        <strain evidence="2">CBS 627.86</strain>
    </source>
</reference>
<dbReference type="OrthoDB" id="3638023at2759"/>
<accession>A0A6A5ZNR1</accession>
<sequence>MHMVLDTLIITLAGGGQVPILHDENFNQNDDEDDAQESAHLDPQYSFINSGLPTAIPSKLPPLTNLPTIDLPKTHTTTATAPPTSTAQPANGGDLYCRNDRDDQGNPEFGMTPDSMHVARDQYCDWMVSMRFIVGTIADSSSNLSWSDHLDDPISIETYIGDNNGCPTLDFSKTPHIARGVCKDRLDEVINGCNTEPNGKKYWKLGGMYKRDCV</sequence>
<organism evidence="2 3">
    <name type="scientific">Lophiotrema nucula</name>
    <dbReference type="NCBI Taxonomy" id="690887"/>
    <lineage>
        <taxon>Eukaryota</taxon>
        <taxon>Fungi</taxon>
        <taxon>Dikarya</taxon>
        <taxon>Ascomycota</taxon>
        <taxon>Pezizomycotina</taxon>
        <taxon>Dothideomycetes</taxon>
        <taxon>Pleosporomycetidae</taxon>
        <taxon>Pleosporales</taxon>
        <taxon>Lophiotremataceae</taxon>
        <taxon>Lophiotrema</taxon>
    </lineage>
</organism>
<evidence type="ECO:0000256" key="1">
    <source>
        <dbReference type="SAM" id="MobiDB-lite"/>
    </source>
</evidence>
<name>A0A6A5ZNR1_9PLEO</name>
<evidence type="ECO:0000313" key="3">
    <source>
        <dbReference type="Proteomes" id="UP000799770"/>
    </source>
</evidence>
<gene>
    <name evidence="2" type="ORF">BDV96DRAFT_640725</name>
</gene>
<protein>
    <submittedName>
        <fullName evidence="2">Uncharacterized protein</fullName>
    </submittedName>
</protein>
<feature type="region of interest" description="Disordered" evidence="1">
    <location>
        <begin position="59"/>
        <end position="93"/>
    </location>
</feature>
<dbReference type="AlphaFoldDB" id="A0A6A5ZNR1"/>
<keyword evidence="3" id="KW-1185">Reference proteome</keyword>
<feature type="compositionally biased region" description="Low complexity" evidence="1">
    <location>
        <begin position="74"/>
        <end position="90"/>
    </location>
</feature>
<dbReference type="EMBL" id="ML977312">
    <property type="protein sequence ID" value="KAF2121330.1"/>
    <property type="molecule type" value="Genomic_DNA"/>
</dbReference>
<proteinExistence type="predicted"/>
<dbReference type="Proteomes" id="UP000799770">
    <property type="component" value="Unassembled WGS sequence"/>
</dbReference>
<evidence type="ECO:0000313" key="2">
    <source>
        <dbReference type="EMBL" id="KAF2121330.1"/>
    </source>
</evidence>